<dbReference type="RefSeq" id="WP_343788011.1">
    <property type="nucleotide sequence ID" value="NZ_BAAAFH010000011.1"/>
</dbReference>
<protein>
    <submittedName>
        <fullName evidence="1">Uncharacterized protein</fullName>
    </submittedName>
</protein>
<gene>
    <name evidence="1" type="ORF">GCM10009118_23910</name>
</gene>
<keyword evidence="2" id="KW-1185">Reference proteome</keyword>
<reference evidence="1 2" key="1">
    <citation type="journal article" date="2019" name="Int. J. Syst. Evol. Microbiol.">
        <title>The Global Catalogue of Microorganisms (GCM) 10K type strain sequencing project: providing services to taxonomists for standard genome sequencing and annotation.</title>
        <authorList>
            <consortium name="The Broad Institute Genomics Platform"/>
            <consortium name="The Broad Institute Genome Sequencing Center for Infectious Disease"/>
            <person name="Wu L."/>
            <person name="Ma J."/>
        </authorList>
    </citation>
    <scope>NUCLEOTIDE SEQUENCE [LARGE SCALE GENOMIC DNA]</scope>
    <source>
        <strain evidence="1 2">JCM 16083</strain>
    </source>
</reference>
<accession>A0ABN1MRL8</accession>
<name>A0ABN1MRL8_9FLAO</name>
<dbReference type="EMBL" id="BAAAFH010000011">
    <property type="protein sequence ID" value="GAA0875982.1"/>
    <property type="molecule type" value="Genomic_DNA"/>
</dbReference>
<sequence>MNNNIGIVIEFFEAKYICVGQDALYFDDLEYIVSNCFSEIALEKWYVIETSKYIAFLRQITIELLTKANSTFIPGINSDIEIEFEGKNYLFNLRSDEGRRAKFILRLYYIFQASYHVKIEVRLKLVNEENLFTYIK</sequence>
<dbReference type="Proteomes" id="UP001501126">
    <property type="component" value="Unassembled WGS sequence"/>
</dbReference>
<comment type="caution">
    <text evidence="1">The sequence shown here is derived from an EMBL/GenBank/DDBJ whole genome shotgun (WGS) entry which is preliminary data.</text>
</comment>
<proteinExistence type="predicted"/>
<organism evidence="1 2">
    <name type="scientific">Wandonia haliotis</name>
    <dbReference type="NCBI Taxonomy" id="574963"/>
    <lineage>
        <taxon>Bacteria</taxon>
        <taxon>Pseudomonadati</taxon>
        <taxon>Bacteroidota</taxon>
        <taxon>Flavobacteriia</taxon>
        <taxon>Flavobacteriales</taxon>
        <taxon>Crocinitomicaceae</taxon>
        <taxon>Wandonia</taxon>
    </lineage>
</organism>
<evidence type="ECO:0000313" key="1">
    <source>
        <dbReference type="EMBL" id="GAA0875982.1"/>
    </source>
</evidence>
<evidence type="ECO:0000313" key="2">
    <source>
        <dbReference type="Proteomes" id="UP001501126"/>
    </source>
</evidence>